<dbReference type="Gene3D" id="1.10.10.10">
    <property type="entry name" value="Winged helix-like DNA-binding domain superfamily/Winged helix DNA-binding domain"/>
    <property type="match status" value="1"/>
</dbReference>
<dbReference type="InterPro" id="IPR036388">
    <property type="entry name" value="WH-like_DNA-bd_sf"/>
</dbReference>
<dbReference type="GO" id="GO:0003700">
    <property type="term" value="F:DNA-binding transcription factor activity"/>
    <property type="evidence" value="ECO:0007669"/>
    <property type="project" value="InterPro"/>
</dbReference>
<evidence type="ECO:0000259" key="4">
    <source>
        <dbReference type="PROSITE" id="PS50995"/>
    </source>
</evidence>
<organism evidence="5 6">
    <name type="scientific">Caryophanon latum</name>
    <dbReference type="NCBI Taxonomy" id="33977"/>
    <lineage>
        <taxon>Bacteria</taxon>
        <taxon>Bacillati</taxon>
        <taxon>Bacillota</taxon>
        <taxon>Bacilli</taxon>
        <taxon>Bacillales</taxon>
        <taxon>Caryophanaceae</taxon>
        <taxon>Caryophanon</taxon>
    </lineage>
</organism>
<protein>
    <submittedName>
        <fullName evidence="5">MarR family transcriptional regulator</fullName>
    </submittedName>
</protein>
<dbReference type="AlphaFoldDB" id="A0A1C0YZN6"/>
<evidence type="ECO:0000313" key="5">
    <source>
        <dbReference type="EMBL" id="OCS92650.1"/>
    </source>
</evidence>
<dbReference type="PANTHER" id="PTHR42756">
    <property type="entry name" value="TRANSCRIPTIONAL REGULATOR, MARR"/>
    <property type="match status" value="1"/>
</dbReference>
<dbReference type="Proteomes" id="UP000093482">
    <property type="component" value="Unassembled WGS sequence"/>
</dbReference>
<dbReference type="InterPro" id="IPR000835">
    <property type="entry name" value="HTH_MarR-typ"/>
</dbReference>
<dbReference type="Pfam" id="PF01047">
    <property type="entry name" value="MarR"/>
    <property type="match status" value="1"/>
</dbReference>
<sequence>MRTELIETINVLQKQLNVRLATKFEKMMDNELTAKQVLILELVRIGKTSSTELAEHAQVSTSAISQLLNKLEHQGYIVRTINPTNRRKIDIALGDKAVAYFERTMALDREINESMYGQLPEEDLQALVTILQKLLRIAEA</sequence>
<evidence type="ECO:0000256" key="1">
    <source>
        <dbReference type="ARBA" id="ARBA00023015"/>
    </source>
</evidence>
<dbReference type="SMART" id="SM00347">
    <property type="entry name" value="HTH_MARR"/>
    <property type="match status" value="1"/>
</dbReference>
<dbReference type="CDD" id="cd00090">
    <property type="entry name" value="HTH_ARSR"/>
    <property type="match status" value="1"/>
</dbReference>
<dbReference type="PROSITE" id="PS50995">
    <property type="entry name" value="HTH_MARR_2"/>
    <property type="match status" value="1"/>
</dbReference>
<comment type="caution">
    <text evidence="5">The sequence shown here is derived from an EMBL/GenBank/DDBJ whole genome shotgun (WGS) entry which is preliminary data.</text>
</comment>
<keyword evidence="3" id="KW-0804">Transcription</keyword>
<dbReference type="PANTHER" id="PTHR42756:SF1">
    <property type="entry name" value="TRANSCRIPTIONAL REPRESSOR OF EMRAB OPERON"/>
    <property type="match status" value="1"/>
</dbReference>
<name>A0A1C0YZN6_9BACL</name>
<dbReference type="InterPro" id="IPR036390">
    <property type="entry name" value="WH_DNA-bd_sf"/>
</dbReference>
<dbReference type="OrthoDB" id="2355600at2"/>
<keyword evidence="6" id="KW-1185">Reference proteome</keyword>
<evidence type="ECO:0000313" key="6">
    <source>
        <dbReference type="Proteomes" id="UP000093482"/>
    </source>
</evidence>
<keyword evidence="2" id="KW-0238">DNA-binding</keyword>
<accession>A0A1C0YZN6</accession>
<evidence type="ECO:0000256" key="3">
    <source>
        <dbReference type="ARBA" id="ARBA00023163"/>
    </source>
</evidence>
<dbReference type="PRINTS" id="PR00598">
    <property type="entry name" value="HTHMARR"/>
</dbReference>
<dbReference type="GO" id="GO:0003677">
    <property type="term" value="F:DNA binding"/>
    <property type="evidence" value="ECO:0007669"/>
    <property type="project" value="UniProtKB-KW"/>
</dbReference>
<dbReference type="InterPro" id="IPR011991">
    <property type="entry name" value="ArsR-like_HTH"/>
</dbReference>
<reference evidence="5 6" key="1">
    <citation type="submission" date="2016-07" db="EMBL/GenBank/DDBJ databases">
        <title>Caryophanon latum genome sequencing.</title>
        <authorList>
            <person name="Verma A."/>
            <person name="Pal Y."/>
            <person name="Krishnamurthi S."/>
        </authorList>
    </citation>
    <scope>NUCLEOTIDE SEQUENCE [LARGE SCALE GENOMIC DNA]</scope>
    <source>
        <strain evidence="5 6">DSM 14151</strain>
    </source>
</reference>
<dbReference type="RefSeq" id="WP_066462226.1">
    <property type="nucleotide sequence ID" value="NZ_MATO01000014.1"/>
</dbReference>
<evidence type="ECO:0000256" key="2">
    <source>
        <dbReference type="ARBA" id="ARBA00023125"/>
    </source>
</evidence>
<gene>
    <name evidence="5" type="ORF">A6K76_06105</name>
</gene>
<dbReference type="EMBL" id="MATO01000014">
    <property type="protein sequence ID" value="OCS92650.1"/>
    <property type="molecule type" value="Genomic_DNA"/>
</dbReference>
<dbReference type="SUPFAM" id="SSF46785">
    <property type="entry name" value="Winged helix' DNA-binding domain"/>
    <property type="match status" value="1"/>
</dbReference>
<feature type="domain" description="HTH marR-type" evidence="4">
    <location>
        <begin position="2"/>
        <end position="136"/>
    </location>
</feature>
<proteinExistence type="predicted"/>
<keyword evidence="1" id="KW-0805">Transcription regulation</keyword>